<keyword evidence="5" id="KW-1185">Reference proteome</keyword>
<evidence type="ECO:0000259" key="3">
    <source>
        <dbReference type="PROSITE" id="PS51900"/>
    </source>
</evidence>
<reference evidence="4 5" key="1">
    <citation type="journal article" date="2019" name="Int. J. Syst. Evol. Microbiol.">
        <title>The Global Catalogue of Microorganisms (GCM) 10K type strain sequencing project: providing services to taxonomists for standard genome sequencing and annotation.</title>
        <authorList>
            <consortium name="The Broad Institute Genomics Platform"/>
            <consortium name="The Broad Institute Genome Sequencing Center for Infectious Disease"/>
            <person name="Wu L."/>
            <person name="Ma J."/>
        </authorList>
    </citation>
    <scope>NUCLEOTIDE SEQUENCE [LARGE SCALE GENOMIC DNA]</scope>
    <source>
        <strain evidence="4 5">JCM 13319</strain>
    </source>
</reference>
<proteinExistence type="predicted"/>
<evidence type="ECO:0000256" key="2">
    <source>
        <dbReference type="PROSITE-ProRule" id="PRU01248"/>
    </source>
</evidence>
<organism evidence="4 5">
    <name type="scientific">Brevibacterium picturae</name>
    <dbReference type="NCBI Taxonomy" id="260553"/>
    <lineage>
        <taxon>Bacteria</taxon>
        <taxon>Bacillati</taxon>
        <taxon>Actinomycetota</taxon>
        <taxon>Actinomycetes</taxon>
        <taxon>Micrococcales</taxon>
        <taxon>Brevibacteriaceae</taxon>
        <taxon>Brevibacterium</taxon>
    </lineage>
</organism>
<dbReference type="InterPro" id="IPR010998">
    <property type="entry name" value="Integrase_recombinase_N"/>
</dbReference>
<evidence type="ECO:0000313" key="5">
    <source>
        <dbReference type="Proteomes" id="UP001501791"/>
    </source>
</evidence>
<accession>A0ABN2C3C8</accession>
<evidence type="ECO:0000256" key="1">
    <source>
        <dbReference type="ARBA" id="ARBA00023125"/>
    </source>
</evidence>
<dbReference type="Gene3D" id="1.10.150.130">
    <property type="match status" value="1"/>
</dbReference>
<dbReference type="PROSITE" id="PS51900">
    <property type="entry name" value="CB"/>
    <property type="match status" value="1"/>
</dbReference>
<protein>
    <recommendedName>
        <fullName evidence="3">Core-binding (CB) domain-containing protein</fullName>
    </recommendedName>
</protein>
<evidence type="ECO:0000313" key="4">
    <source>
        <dbReference type="EMBL" id="GAA1549954.1"/>
    </source>
</evidence>
<dbReference type="SUPFAM" id="SSF47823">
    <property type="entry name" value="lambda integrase-like, N-terminal domain"/>
    <property type="match status" value="1"/>
</dbReference>
<dbReference type="InterPro" id="IPR004107">
    <property type="entry name" value="Integrase_SAM-like_N"/>
</dbReference>
<gene>
    <name evidence="4" type="ORF">GCM10009691_25670</name>
</gene>
<keyword evidence="1 2" id="KW-0238">DNA-binding</keyword>
<dbReference type="RefSeq" id="WP_346036378.1">
    <property type="nucleotide sequence ID" value="NZ_BAAALY010000012.1"/>
</dbReference>
<dbReference type="Pfam" id="PF02899">
    <property type="entry name" value="Phage_int_SAM_1"/>
    <property type="match status" value="1"/>
</dbReference>
<dbReference type="InterPro" id="IPR044068">
    <property type="entry name" value="CB"/>
</dbReference>
<feature type="domain" description="Core-binding (CB)" evidence="3">
    <location>
        <begin position="2"/>
        <end position="95"/>
    </location>
</feature>
<dbReference type="EMBL" id="BAAALY010000012">
    <property type="protein sequence ID" value="GAA1549954.1"/>
    <property type="molecule type" value="Genomic_DNA"/>
</dbReference>
<dbReference type="Proteomes" id="UP001501791">
    <property type="component" value="Unassembled WGS sequence"/>
</dbReference>
<sequence>MSALTSILESFFTSYLAGEKAASRHTIACYRDTWRLLLQYVHQSKHVRADRVDFTDLGAETIIAFLSHLEDERGNSTSTRNARLAAIRAVFGYASYHQI</sequence>
<name>A0ABN2C3C8_9MICO</name>
<comment type="caution">
    <text evidence="4">The sequence shown here is derived from an EMBL/GenBank/DDBJ whole genome shotgun (WGS) entry which is preliminary data.</text>
</comment>